<evidence type="ECO:0000256" key="14">
    <source>
        <dbReference type="SAM" id="Phobius"/>
    </source>
</evidence>
<keyword evidence="13 14" id="KW-0472">Membrane</keyword>
<comment type="catalytic activity">
    <reaction evidence="1">
        <text>ATP + protein L-histidine = ADP + protein N-phospho-L-histidine.</text>
        <dbReference type="EC" id="2.7.13.3"/>
    </reaction>
</comment>
<evidence type="ECO:0000256" key="10">
    <source>
        <dbReference type="ARBA" id="ARBA00022840"/>
    </source>
</evidence>
<dbReference type="InterPro" id="IPR036890">
    <property type="entry name" value="HATPase_C_sf"/>
</dbReference>
<keyword evidence="7 14" id="KW-0812">Transmembrane</keyword>
<name>A0AB94IUT2_9BACI</name>
<keyword evidence="6" id="KW-0808">Transferase</keyword>
<keyword evidence="12" id="KW-0902">Two-component regulatory system</keyword>
<evidence type="ECO:0000256" key="12">
    <source>
        <dbReference type="ARBA" id="ARBA00023012"/>
    </source>
</evidence>
<dbReference type="InterPro" id="IPR003661">
    <property type="entry name" value="HisK_dim/P_dom"/>
</dbReference>
<dbReference type="PANTHER" id="PTHR43065:SF10">
    <property type="entry name" value="PEROXIDE STRESS-ACTIVATED HISTIDINE KINASE MAK3"/>
    <property type="match status" value="1"/>
</dbReference>
<protein>
    <recommendedName>
        <fullName evidence="3">histidine kinase</fullName>
        <ecNumber evidence="3">2.7.13.3</ecNumber>
    </recommendedName>
</protein>
<dbReference type="CDD" id="cd12914">
    <property type="entry name" value="PDC1_DGC_like"/>
    <property type="match status" value="1"/>
</dbReference>
<proteinExistence type="predicted"/>
<dbReference type="InterPro" id="IPR033479">
    <property type="entry name" value="dCache_1"/>
</dbReference>
<dbReference type="GO" id="GO:0000155">
    <property type="term" value="F:phosphorelay sensor kinase activity"/>
    <property type="evidence" value="ECO:0007669"/>
    <property type="project" value="InterPro"/>
</dbReference>
<evidence type="ECO:0000256" key="1">
    <source>
        <dbReference type="ARBA" id="ARBA00000085"/>
    </source>
</evidence>
<dbReference type="EMBL" id="ALAN01000008">
    <property type="protein sequence ID" value="ETI70782.1"/>
    <property type="molecule type" value="Genomic_DNA"/>
</dbReference>
<dbReference type="SUPFAM" id="SSF55874">
    <property type="entry name" value="ATPase domain of HSP90 chaperone/DNA topoisomerase II/histidine kinase"/>
    <property type="match status" value="1"/>
</dbReference>
<evidence type="ECO:0000256" key="6">
    <source>
        <dbReference type="ARBA" id="ARBA00022679"/>
    </source>
</evidence>
<dbReference type="Gene3D" id="1.10.287.130">
    <property type="match status" value="1"/>
</dbReference>
<dbReference type="PROSITE" id="PS50109">
    <property type="entry name" value="HIS_KIN"/>
    <property type="match status" value="1"/>
</dbReference>
<comment type="caution">
    <text evidence="16">The sequence shown here is derived from an EMBL/GenBank/DDBJ whole genome shotgun (WGS) entry which is preliminary data.</text>
</comment>
<evidence type="ECO:0000259" key="15">
    <source>
        <dbReference type="PROSITE" id="PS50109"/>
    </source>
</evidence>
<dbReference type="EC" id="2.7.13.3" evidence="3"/>
<dbReference type="SMART" id="SM00388">
    <property type="entry name" value="HisKA"/>
    <property type="match status" value="1"/>
</dbReference>
<dbReference type="PRINTS" id="PR00344">
    <property type="entry name" value="BCTRLSENSOR"/>
</dbReference>
<dbReference type="SUPFAM" id="SSF47384">
    <property type="entry name" value="Homodimeric domain of signal transducing histidine kinase"/>
    <property type="match status" value="1"/>
</dbReference>
<dbReference type="InterPro" id="IPR036097">
    <property type="entry name" value="HisK_dim/P_sf"/>
</dbReference>
<feature type="transmembrane region" description="Helical" evidence="14">
    <location>
        <begin position="15"/>
        <end position="34"/>
    </location>
</feature>
<sequence>MVFLRFVKSFLKKKWFIYLSLTLVPAAVISFILAQHQVSSVENQYKSEAQEFADFHAMNIEHFLSETVGRLEMLATSIKIQNNNIDDLQKIFQEMAEKDPRFSGFYWSNSNGDLLIGTNPINNPINVSDRPYFQHALKTGQTSLSEAHIGRVMGRYIISVATPIVDYGKVKGVLIASLRIDELGAAINTLINEEMIVVTDETGQTLIKAGSIPLKNSVKSSMEVTQIPWTISAYVTSENDLIFRKALLQYFIIFLPITNILFLSVQHLLLRKRINKDKEQIEIHKLELIGNLAASTAHEIRNPLTGIKGLVKLLSEEFREEKAQTYFEVIQLEIDRINTIVGELLVLGKPTAYTLKTYYANEIVAEIEPIIHSEANFMNVELSIHYHSDGLPVSCIKDHLKQVILNLAKNSLQAMPNGGRLSINLESLDDSCLITVADNGIGMQKEQIAQAFKPFFTLKKDGSGLGLTVCKRIIDSYGGKILIKSAPNEGTQVEIILPLVMEEGDRKQKPQ</sequence>
<dbReference type="AlphaFoldDB" id="A0AB94IUT2"/>
<evidence type="ECO:0000256" key="8">
    <source>
        <dbReference type="ARBA" id="ARBA00022741"/>
    </source>
</evidence>
<dbReference type="CDD" id="cd00082">
    <property type="entry name" value="HisKA"/>
    <property type="match status" value="1"/>
</dbReference>
<reference evidence="16 17" key="1">
    <citation type="journal article" date="2014" name="Environ. Microbiol.">
        <title>The nitrate-ammonifying and nosZ-carrying bacterium Bacillus vireti is a potent source and sink for nitric and nitrous oxide under high nitrate conditions.</title>
        <authorList>
            <person name="Mania D."/>
            <person name="Heylen K."/>
            <person name="van Spanning R.J."/>
            <person name="Frostegard A."/>
        </authorList>
    </citation>
    <scope>NUCLEOTIDE SEQUENCE [LARGE SCALE GENOMIC DNA]</scope>
    <source>
        <strain evidence="16 17">LMG 21834</strain>
    </source>
</reference>
<keyword evidence="9 16" id="KW-0418">Kinase</keyword>
<evidence type="ECO:0000313" key="17">
    <source>
        <dbReference type="Proteomes" id="UP000018877"/>
    </source>
</evidence>
<dbReference type="InterPro" id="IPR003594">
    <property type="entry name" value="HATPase_dom"/>
</dbReference>
<dbReference type="Pfam" id="PF02743">
    <property type="entry name" value="dCache_1"/>
    <property type="match status" value="1"/>
</dbReference>
<keyword evidence="5" id="KW-0597">Phosphoprotein</keyword>
<comment type="subcellular location">
    <subcellularLocation>
        <location evidence="2">Cell membrane</location>
        <topology evidence="2">Multi-pass membrane protein</topology>
    </subcellularLocation>
</comment>
<dbReference type="Gene3D" id="3.30.450.20">
    <property type="entry name" value="PAS domain"/>
    <property type="match status" value="2"/>
</dbReference>
<dbReference type="Proteomes" id="UP000018877">
    <property type="component" value="Unassembled WGS sequence"/>
</dbReference>
<dbReference type="GO" id="GO:0005886">
    <property type="term" value="C:plasma membrane"/>
    <property type="evidence" value="ECO:0007669"/>
    <property type="project" value="UniProtKB-SubCell"/>
</dbReference>
<evidence type="ECO:0000256" key="7">
    <source>
        <dbReference type="ARBA" id="ARBA00022692"/>
    </source>
</evidence>
<keyword evidence="17" id="KW-1185">Reference proteome</keyword>
<dbReference type="GO" id="GO:0005524">
    <property type="term" value="F:ATP binding"/>
    <property type="evidence" value="ECO:0007669"/>
    <property type="project" value="UniProtKB-KW"/>
</dbReference>
<dbReference type="Pfam" id="PF00512">
    <property type="entry name" value="HisKA"/>
    <property type="match status" value="1"/>
</dbReference>
<keyword evidence="10" id="KW-0067">ATP-binding</keyword>
<dbReference type="SUPFAM" id="SSF103190">
    <property type="entry name" value="Sensory domain-like"/>
    <property type="match status" value="1"/>
</dbReference>
<evidence type="ECO:0000256" key="4">
    <source>
        <dbReference type="ARBA" id="ARBA00022475"/>
    </source>
</evidence>
<keyword evidence="4" id="KW-1003">Cell membrane</keyword>
<evidence type="ECO:0000313" key="16">
    <source>
        <dbReference type="EMBL" id="ETI70782.1"/>
    </source>
</evidence>
<evidence type="ECO:0000256" key="2">
    <source>
        <dbReference type="ARBA" id="ARBA00004651"/>
    </source>
</evidence>
<evidence type="ECO:0000256" key="3">
    <source>
        <dbReference type="ARBA" id="ARBA00012438"/>
    </source>
</evidence>
<accession>A0AB94IUT2</accession>
<dbReference type="InterPro" id="IPR029151">
    <property type="entry name" value="Sensor-like_sf"/>
</dbReference>
<keyword evidence="8" id="KW-0547">Nucleotide-binding</keyword>
<dbReference type="Pfam" id="PF02518">
    <property type="entry name" value="HATPase_c"/>
    <property type="match status" value="1"/>
</dbReference>
<dbReference type="InterPro" id="IPR005467">
    <property type="entry name" value="His_kinase_dom"/>
</dbReference>
<feature type="domain" description="Histidine kinase" evidence="15">
    <location>
        <begin position="295"/>
        <end position="501"/>
    </location>
</feature>
<gene>
    <name evidence="16" type="ORF">BAVI_00225</name>
</gene>
<evidence type="ECO:0000256" key="13">
    <source>
        <dbReference type="ARBA" id="ARBA00023136"/>
    </source>
</evidence>
<evidence type="ECO:0000256" key="11">
    <source>
        <dbReference type="ARBA" id="ARBA00022989"/>
    </source>
</evidence>
<dbReference type="RefSeq" id="WP_024026273.1">
    <property type="nucleotide sequence ID" value="NZ_ALAN01000008.1"/>
</dbReference>
<evidence type="ECO:0000256" key="9">
    <source>
        <dbReference type="ARBA" id="ARBA00022777"/>
    </source>
</evidence>
<dbReference type="InterPro" id="IPR004358">
    <property type="entry name" value="Sig_transdc_His_kin-like_C"/>
</dbReference>
<organism evidence="16 17">
    <name type="scientific">Neobacillus vireti LMG 21834</name>
    <dbReference type="NCBI Taxonomy" id="1131730"/>
    <lineage>
        <taxon>Bacteria</taxon>
        <taxon>Bacillati</taxon>
        <taxon>Bacillota</taxon>
        <taxon>Bacilli</taxon>
        <taxon>Bacillales</taxon>
        <taxon>Bacillaceae</taxon>
        <taxon>Neobacillus</taxon>
    </lineage>
</organism>
<dbReference type="SMART" id="SM00387">
    <property type="entry name" value="HATPase_c"/>
    <property type="match status" value="1"/>
</dbReference>
<dbReference type="Gene3D" id="3.30.565.10">
    <property type="entry name" value="Histidine kinase-like ATPase, C-terminal domain"/>
    <property type="match status" value="1"/>
</dbReference>
<evidence type="ECO:0000256" key="5">
    <source>
        <dbReference type="ARBA" id="ARBA00022553"/>
    </source>
</evidence>
<dbReference type="PANTHER" id="PTHR43065">
    <property type="entry name" value="SENSOR HISTIDINE KINASE"/>
    <property type="match status" value="1"/>
</dbReference>
<feature type="transmembrane region" description="Helical" evidence="14">
    <location>
        <begin position="247"/>
        <end position="270"/>
    </location>
</feature>
<keyword evidence="11 14" id="KW-1133">Transmembrane helix</keyword>